<feature type="compositionally biased region" description="Basic residues" evidence="13">
    <location>
        <begin position="22"/>
        <end position="32"/>
    </location>
</feature>
<keyword evidence="7 14" id="KW-1133">Transmembrane helix</keyword>
<keyword evidence="10" id="KW-0594">Phospholipid biosynthesis</keyword>
<dbReference type="Proteomes" id="UP000243975">
    <property type="component" value="Unassembled WGS sequence"/>
</dbReference>
<dbReference type="Gramene" id="KVH93985">
    <property type="protein sequence ID" value="KVH93985"/>
    <property type="gene ID" value="Ccrd_003945"/>
</dbReference>
<keyword evidence="11" id="KW-1208">Phospholipid metabolism</keyword>
<dbReference type="GO" id="GO:0016746">
    <property type="term" value="F:acyltransferase activity"/>
    <property type="evidence" value="ECO:0007669"/>
    <property type="project" value="UniProtKB-KW"/>
</dbReference>
<dbReference type="PANTHER" id="PTHR31201">
    <property type="entry name" value="OS01G0585100 PROTEIN"/>
    <property type="match status" value="1"/>
</dbReference>
<protein>
    <recommendedName>
        <fullName evidence="3">Glycerophosphocholine acyltransferase 1</fullName>
    </recommendedName>
</protein>
<dbReference type="EMBL" id="LEKV01004578">
    <property type="protein sequence ID" value="KVH93985.1"/>
    <property type="molecule type" value="Genomic_DNA"/>
</dbReference>
<name>A0A124SCJ3_CYNCS</name>
<keyword evidence="12" id="KW-0012">Acyltransferase</keyword>
<keyword evidence="4" id="KW-0444">Lipid biosynthesis</keyword>
<keyword evidence="9 14" id="KW-0472">Membrane</keyword>
<evidence type="ECO:0000313" key="15">
    <source>
        <dbReference type="EMBL" id="KVH93985.1"/>
    </source>
</evidence>
<evidence type="ECO:0000256" key="14">
    <source>
        <dbReference type="SAM" id="Phobius"/>
    </source>
</evidence>
<feature type="compositionally biased region" description="Polar residues" evidence="13">
    <location>
        <begin position="10"/>
        <end position="21"/>
    </location>
</feature>
<comment type="subcellular location">
    <subcellularLocation>
        <location evidence="1">Membrane</location>
        <topology evidence="1">Multi-pass membrane protein</topology>
    </subcellularLocation>
</comment>
<reference evidence="15 16" key="1">
    <citation type="journal article" date="2016" name="Sci. Rep.">
        <title>The genome sequence of the outbreeding globe artichoke constructed de novo incorporating a phase-aware low-pass sequencing strategy of F1 progeny.</title>
        <authorList>
            <person name="Scaglione D."/>
            <person name="Reyes-Chin-Wo S."/>
            <person name="Acquadro A."/>
            <person name="Froenicke L."/>
            <person name="Portis E."/>
            <person name="Beitel C."/>
            <person name="Tirone M."/>
            <person name="Mauro R."/>
            <person name="Lo Monaco A."/>
            <person name="Mauromicale G."/>
            <person name="Faccioli P."/>
            <person name="Cattivelli L."/>
            <person name="Rieseberg L."/>
            <person name="Michelmore R."/>
            <person name="Lanteri S."/>
        </authorList>
    </citation>
    <scope>NUCLEOTIDE SEQUENCE [LARGE SCALE GENOMIC DNA]</scope>
    <source>
        <strain evidence="15">2C</strain>
    </source>
</reference>
<evidence type="ECO:0000256" key="11">
    <source>
        <dbReference type="ARBA" id="ARBA00023264"/>
    </source>
</evidence>
<evidence type="ECO:0000256" key="1">
    <source>
        <dbReference type="ARBA" id="ARBA00004141"/>
    </source>
</evidence>
<organism evidence="15 16">
    <name type="scientific">Cynara cardunculus var. scolymus</name>
    <name type="common">Globe artichoke</name>
    <name type="synonym">Cynara scolymus</name>
    <dbReference type="NCBI Taxonomy" id="59895"/>
    <lineage>
        <taxon>Eukaryota</taxon>
        <taxon>Viridiplantae</taxon>
        <taxon>Streptophyta</taxon>
        <taxon>Embryophyta</taxon>
        <taxon>Tracheophyta</taxon>
        <taxon>Spermatophyta</taxon>
        <taxon>Magnoliopsida</taxon>
        <taxon>eudicotyledons</taxon>
        <taxon>Gunneridae</taxon>
        <taxon>Pentapetalae</taxon>
        <taxon>asterids</taxon>
        <taxon>campanulids</taxon>
        <taxon>Asterales</taxon>
        <taxon>Asteraceae</taxon>
        <taxon>Carduoideae</taxon>
        <taxon>Cardueae</taxon>
        <taxon>Carduinae</taxon>
        <taxon>Cynara</taxon>
    </lineage>
</organism>
<sequence>MSSNEETDDYQSNGHRFQNVKQRFKDRSRKVAQTKEKTKEILSKQAIKIAKQAEEHERFITKVTHFMGVFGFGGFCFILGARPQDIRYVYCLIYITFVPLRWIYYRYKKWHYYLLDFCYYANTIFLIMLLFFPKNEKLFMVCFSFAEGWCSLLFDGGTQPSLKLCIQKERLEELHGPMLEANLSYGHGCLRSH</sequence>
<evidence type="ECO:0000256" key="8">
    <source>
        <dbReference type="ARBA" id="ARBA00023098"/>
    </source>
</evidence>
<evidence type="ECO:0000313" key="16">
    <source>
        <dbReference type="Proteomes" id="UP000243975"/>
    </source>
</evidence>
<feature type="region of interest" description="Disordered" evidence="13">
    <location>
        <begin position="1"/>
        <end position="36"/>
    </location>
</feature>
<keyword evidence="5" id="KW-0808">Transferase</keyword>
<gene>
    <name evidence="15" type="ORF">Ccrd_003945</name>
</gene>
<proteinExistence type="inferred from homology"/>
<feature type="transmembrane region" description="Helical" evidence="14">
    <location>
        <begin position="59"/>
        <end position="81"/>
    </location>
</feature>
<dbReference type="OMA" id="EHERFMN"/>
<evidence type="ECO:0000256" key="4">
    <source>
        <dbReference type="ARBA" id="ARBA00022516"/>
    </source>
</evidence>
<comment type="caution">
    <text evidence="15">The sequence shown here is derived from an EMBL/GenBank/DDBJ whole genome shotgun (WGS) entry which is preliminary data.</text>
</comment>
<dbReference type="PANTHER" id="PTHR31201:SF1">
    <property type="entry name" value="GLYCEROPHOSPHOCHOLINE ACYLTRANSFERASE 1"/>
    <property type="match status" value="1"/>
</dbReference>
<feature type="transmembrane region" description="Helical" evidence="14">
    <location>
        <begin position="87"/>
        <end position="105"/>
    </location>
</feature>
<evidence type="ECO:0000256" key="13">
    <source>
        <dbReference type="SAM" id="MobiDB-lite"/>
    </source>
</evidence>
<dbReference type="Pfam" id="PF10998">
    <property type="entry name" value="DUF2838"/>
    <property type="match status" value="1"/>
</dbReference>
<dbReference type="AlphaFoldDB" id="A0A124SCJ3"/>
<evidence type="ECO:0000256" key="12">
    <source>
        <dbReference type="ARBA" id="ARBA00023315"/>
    </source>
</evidence>
<evidence type="ECO:0000256" key="10">
    <source>
        <dbReference type="ARBA" id="ARBA00023209"/>
    </source>
</evidence>
<feature type="transmembrane region" description="Helical" evidence="14">
    <location>
        <begin position="112"/>
        <end position="132"/>
    </location>
</feature>
<evidence type="ECO:0000256" key="5">
    <source>
        <dbReference type="ARBA" id="ARBA00022679"/>
    </source>
</evidence>
<evidence type="ECO:0000256" key="7">
    <source>
        <dbReference type="ARBA" id="ARBA00022989"/>
    </source>
</evidence>
<keyword evidence="6 14" id="KW-0812">Transmembrane</keyword>
<comment type="similarity">
    <text evidence="2">Belongs to the GPC1 family.</text>
</comment>
<dbReference type="GO" id="GO:0006656">
    <property type="term" value="P:phosphatidylcholine biosynthetic process"/>
    <property type="evidence" value="ECO:0007669"/>
    <property type="project" value="TreeGrafter"/>
</dbReference>
<dbReference type="GO" id="GO:0016020">
    <property type="term" value="C:membrane"/>
    <property type="evidence" value="ECO:0007669"/>
    <property type="project" value="UniProtKB-SubCell"/>
</dbReference>
<keyword evidence="16" id="KW-1185">Reference proteome</keyword>
<evidence type="ECO:0000256" key="2">
    <source>
        <dbReference type="ARBA" id="ARBA00006675"/>
    </source>
</evidence>
<evidence type="ECO:0000256" key="9">
    <source>
        <dbReference type="ARBA" id="ARBA00023136"/>
    </source>
</evidence>
<dbReference type="InterPro" id="IPR021261">
    <property type="entry name" value="GPCAT"/>
</dbReference>
<evidence type="ECO:0000256" key="3">
    <source>
        <dbReference type="ARBA" id="ARBA00019082"/>
    </source>
</evidence>
<accession>A0A124SCJ3</accession>
<keyword evidence="8" id="KW-0443">Lipid metabolism</keyword>
<evidence type="ECO:0000256" key="6">
    <source>
        <dbReference type="ARBA" id="ARBA00022692"/>
    </source>
</evidence>